<keyword evidence="3" id="KW-1185">Reference proteome</keyword>
<reference evidence="2 3" key="1">
    <citation type="submission" date="2019-03" db="EMBL/GenBank/DDBJ databases">
        <title>Genomic Encyclopedia of Type Strains, Phase IV (KMG-IV): sequencing the most valuable type-strain genomes for metagenomic binning, comparative biology and taxonomic classification.</title>
        <authorList>
            <person name="Goeker M."/>
        </authorList>
    </citation>
    <scope>NUCLEOTIDE SEQUENCE [LARGE SCALE GENOMIC DNA]</scope>
    <source>
        <strain evidence="2 3">DSM 101688</strain>
    </source>
</reference>
<evidence type="ECO:0000256" key="1">
    <source>
        <dbReference type="SAM" id="SignalP"/>
    </source>
</evidence>
<comment type="caution">
    <text evidence="2">The sequence shown here is derived from an EMBL/GenBank/DDBJ whole genome shotgun (WGS) entry which is preliminary data.</text>
</comment>
<keyword evidence="1" id="KW-0732">Signal</keyword>
<dbReference type="AlphaFoldDB" id="A0A4R3J7S5"/>
<dbReference type="OrthoDB" id="7365380at2"/>
<feature type="chain" id="PRO_5020569615" evidence="1">
    <location>
        <begin position="17"/>
        <end position="169"/>
    </location>
</feature>
<proteinExistence type="predicted"/>
<dbReference type="EMBL" id="SLZW01000009">
    <property type="protein sequence ID" value="TCS60956.1"/>
    <property type="molecule type" value="Genomic_DNA"/>
</dbReference>
<evidence type="ECO:0000313" key="3">
    <source>
        <dbReference type="Proteomes" id="UP000295304"/>
    </source>
</evidence>
<organism evidence="2 3">
    <name type="scientific">Varunaivibrio sulfuroxidans</name>
    <dbReference type="NCBI Taxonomy" id="1773489"/>
    <lineage>
        <taxon>Bacteria</taxon>
        <taxon>Pseudomonadati</taxon>
        <taxon>Pseudomonadota</taxon>
        <taxon>Alphaproteobacteria</taxon>
        <taxon>Rhodospirillales</taxon>
        <taxon>Magnetovibrionaceae</taxon>
        <taxon>Varunaivibrio</taxon>
    </lineage>
</organism>
<feature type="signal peptide" evidence="1">
    <location>
        <begin position="1"/>
        <end position="16"/>
    </location>
</feature>
<gene>
    <name evidence="2" type="ORF">EDD55_109117</name>
</gene>
<dbReference type="Proteomes" id="UP000295304">
    <property type="component" value="Unassembled WGS sequence"/>
</dbReference>
<dbReference type="RefSeq" id="WP_132939773.1">
    <property type="nucleotide sequence ID" value="NZ_CP119676.1"/>
</dbReference>
<name>A0A4R3J7S5_9PROT</name>
<protein>
    <submittedName>
        <fullName evidence="2">Uncharacterized protein</fullName>
    </submittedName>
</protein>
<sequence>MLAVMTGLALSAPAVAGVCAAPRDQVALKTRVLQSNLMVAALTCGLRPRYNAFVTDFRSELVTQGHILRSFFRRSFGASGERRMNAFVTRLANEASLRRTRDTAGFCRRAETVFDSFSAQHGAVVKTIATSTRMAYPRGVEGCPQEAHATLPPALSEEAANTAVPPIQP</sequence>
<accession>A0A4R3J7S5</accession>
<evidence type="ECO:0000313" key="2">
    <source>
        <dbReference type="EMBL" id="TCS60956.1"/>
    </source>
</evidence>